<reference evidence="1" key="1">
    <citation type="submission" date="2014-09" db="EMBL/GenBank/DDBJ databases">
        <authorList>
            <person name="Magalhaes I.L.F."/>
            <person name="Oliveira U."/>
            <person name="Santos F.R."/>
            <person name="Vidigal T.H.D.A."/>
            <person name="Brescovit A.D."/>
            <person name="Santos A.J."/>
        </authorList>
    </citation>
    <scope>NUCLEOTIDE SEQUENCE</scope>
    <source>
        <tissue evidence="1">Shoot tissue taken approximately 20 cm above the soil surface</tissue>
    </source>
</reference>
<sequence>MHGRSAFSYMSPPRPKMIAVIRMRSDKRKHTIPSSDINSKCKACDRLSRSTDLLPSPLL</sequence>
<dbReference type="AlphaFoldDB" id="A0A0A9FC97"/>
<organism evidence="1">
    <name type="scientific">Arundo donax</name>
    <name type="common">Giant reed</name>
    <name type="synonym">Donax arundinaceus</name>
    <dbReference type="NCBI Taxonomy" id="35708"/>
    <lineage>
        <taxon>Eukaryota</taxon>
        <taxon>Viridiplantae</taxon>
        <taxon>Streptophyta</taxon>
        <taxon>Embryophyta</taxon>
        <taxon>Tracheophyta</taxon>
        <taxon>Spermatophyta</taxon>
        <taxon>Magnoliopsida</taxon>
        <taxon>Liliopsida</taxon>
        <taxon>Poales</taxon>
        <taxon>Poaceae</taxon>
        <taxon>PACMAD clade</taxon>
        <taxon>Arundinoideae</taxon>
        <taxon>Arundineae</taxon>
        <taxon>Arundo</taxon>
    </lineage>
</organism>
<protein>
    <submittedName>
        <fullName evidence="1">Uncharacterized protein</fullName>
    </submittedName>
</protein>
<name>A0A0A9FC97_ARUDO</name>
<accession>A0A0A9FC97</accession>
<dbReference type="EMBL" id="GBRH01187919">
    <property type="protein sequence ID" value="JAE09977.1"/>
    <property type="molecule type" value="Transcribed_RNA"/>
</dbReference>
<reference evidence="1" key="2">
    <citation type="journal article" date="2015" name="Data Brief">
        <title>Shoot transcriptome of the giant reed, Arundo donax.</title>
        <authorList>
            <person name="Barrero R.A."/>
            <person name="Guerrero F.D."/>
            <person name="Moolhuijzen P."/>
            <person name="Goolsby J.A."/>
            <person name="Tidwell J."/>
            <person name="Bellgard S.E."/>
            <person name="Bellgard M.I."/>
        </authorList>
    </citation>
    <scope>NUCLEOTIDE SEQUENCE</scope>
    <source>
        <tissue evidence="1">Shoot tissue taken approximately 20 cm above the soil surface</tissue>
    </source>
</reference>
<proteinExistence type="predicted"/>
<evidence type="ECO:0000313" key="1">
    <source>
        <dbReference type="EMBL" id="JAE09977.1"/>
    </source>
</evidence>